<dbReference type="InParanoid" id="A0A397R3M1"/>
<keyword evidence="4" id="KW-1185">Reference proteome</keyword>
<feature type="domain" description="Tail specific protease" evidence="2">
    <location>
        <begin position="405"/>
        <end position="570"/>
    </location>
</feature>
<protein>
    <submittedName>
        <fullName evidence="3">Peptidase S41-like protein</fullName>
    </submittedName>
</protein>
<dbReference type="Pfam" id="PF03572">
    <property type="entry name" value="Peptidase_S41"/>
    <property type="match status" value="1"/>
</dbReference>
<gene>
    <name evidence="3" type="ORF">EI71_01654</name>
</gene>
<organism evidence="3 4">
    <name type="scientific">Anaeroplasma bactoclasticum</name>
    <dbReference type="NCBI Taxonomy" id="2088"/>
    <lineage>
        <taxon>Bacteria</taxon>
        <taxon>Bacillati</taxon>
        <taxon>Mycoplasmatota</taxon>
        <taxon>Mollicutes</taxon>
        <taxon>Anaeroplasmatales</taxon>
        <taxon>Anaeroplasmataceae</taxon>
        <taxon>Anaeroplasma</taxon>
    </lineage>
</organism>
<proteinExistence type="predicted"/>
<feature type="signal peptide" evidence="1">
    <location>
        <begin position="1"/>
        <end position="20"/>
    </location>
</feature>
<evidence type="ECO:0000259" key="2">
    <source>
        <dbReference type="Pfam" id="PF03572"/>
    </source>
</evidence>
<dbReference type="AlphaFoldDB" id="A0A397R3M1"/>
<keyword evidence="1" id="KW-0732">Signal</keyword>
<comment type="caution">
    <text evidence="3">The sequence shown here is derived from an EMBL/GenBank/DDBJ whole genome shotgun (WGS) entry which is preliminary data.</text>
</comment>
<name>A0A397R3M1_9MOLU</name>
<dbReference type="PROSITE" id="PS51257">
    <property type="entry name" value="PROKAR_LIPOPROTEIN"/>
    <property type="match status" value="1"/>
</dbReference>
<evidence type="ECO:0000256" key="1">
    <source>
        <dbReference type="SAM" id="SignalP"/>
    </source>
</evidence>
<feature type="chain" id="PRO_5017315613" evidence="1">
    <location>
        <begin position="21"/>
        <end position="591"/>
    </location>
</feature>
<dbReference type="RefSeq" id="WP_119016744.1">
    <property type="nucleotide sequence ID" value="NZ_QXEV01000025.1"/>
</dbReference>
<dbReference type="EMBL" id="QXEV01000025">
    <property type="protein sequence ID" value="RIA65011.1"/>
    <property type="molecule type" value="Genomic_DNA"/>
</dbReference>
<dbReference type="Proteomes" id="UP000266506">
    <property type="component" value="Unassembled WGS sequence"/>
</dbReference>
<accession>A0A397R3M1</accession>
<evidence type="ECO:0000313" key="3">
    <source>
        <dbReference type="EMBL" id="RIA65011.1"/>
    </source>
</evidence>
<dbReference type="GO" id="GO:0006508">
    <property type="term" value="P:proteolysis"/>
    <property type="evidence" value="ECO:0007669"/>
    <property type="project" value="InterPro"/>
</dbReference>
<dbReference type="SUPFAM" id="SSF52096">
    <property type="entry name" value="ClpP/crotonase"/>
    <property type="match status" value="1"/>
</dbReference>
<sequence>MKIKTIMASTLISFSLCLLAGCNNYKETEHQVEKKEITVYESSSDNYKINAYFIDDIDSPYLKIDELLENRMTMPEEVGFPIPNLKLSYSKGVLSATNTYKNKDYSIEFDAINNQIKTKNYLKAIDIFNYGAPCDPLGADRSPLVISTLEELSDDTEEVLFDLGKFNIELVSYENSVLVPLYALNNIYFSVGEKNFVYGGESIYLSTSYQGDPTLFQDFYNIKEINDGNVIYNDGITIDKELNDSTVKFNRDAILETLEDFFGRYDEVSFDIIDFSKVIGSYDLLSSNIPSQIYKGLGLLAEGIDDLHTNIAYPSSYAGYISEGSNAYDSYYEASTKGRGYRAKSYLAAYEKNSSDRKSLLGESLSSEGFYFDGDTLFIRFDGFKRAPNNIIFEDYKVNPFLYSKNTFNLFYDAFDELKHHQDVKNIVIDESINGGGDFTTLVEIAGFFMEEVKVLMKNKITNQVFNLSYKVDTNLDGKYDEADYPGKNYNIYLMESESSFSCGNCLPTIFRYNNIGKIIGRTSGGGSCIVLPTASPIGDTYRVSGPLEYGLLSSDSVFISADMGIHPDYYLDNGTMYNHGLLNAYLNNLN</sequence>
<evidence type="ECO:0000313" key="4">
    <source>
        <dbReference type="Proteomes" id="UP000266506"/>
    </source>
</evidence>
<dbReference type="Gene3D" id="3.90.226.10">
    <property type="entry name" value="2-enoyl-CoA Hydratase, Chain A, domain 1"/>
    <property type="match status" value="1"/>
</dbReference>
<dbReference type="GO" id="GO:0008236">
    <property type="term" value="F:serine-type peptidase activity"/>
    <property type="evidence" value="ECO:0007669"/>
    <property type="project" value="InterPro"/>
</dbReference>
<dbReference type="OrthoDB" id="2040956at2"/>
<dbReference type="InterPro" id="IPR005151">
    <property type="entry name" value="Tail-specific_protease"/>
</dbReference>
<reference evidence="3 4" key="1">
    <citation type="submission" date="2018-08" db="EMBL/GenBank/DDBJ databases">
        <title>Genomic Encyclopedia of Archaeal and Bacterial Type Strains, Phase II (KMG-II): from individual species to whole genera.</title>
        <authorList>
            <person name="Goeker M."/>
        </authorList>
    </citation>
    <scope>NUCLEOTIDE SEQUENCE [LARGE SCALE GENOMIC DNA]</scope>
    <source>
        <strain evidence="3 4">ATCC 27112</strain>
    </source>
</reference>
<dbReference type="InterPro" id="IPR029045">
    <property type="entry name" value="ClpP/crotonase-like_dom_sf"/>
</dbReference>